<dbReference type="RefSeq" id="WP_014179207.1">
    <property type="nucleotide sequence ID" value="NC_016582.1"/>
</dbReference>
<dbReference type="CDD" id="cd01189">
    <property type="entry name" value="INT_ICEBs1_C_like"/>
    <property type="match status" value="1"/>
</dbReference>
<evidence type="ECO:0000259" key="6">
    <source>
        <dbReference type="PROSITE" id="PS51898"/>
    </source>
</evidence>
<dbReference type="eggNOG" id="COG0582">
    <property type="taxonomic scope" value="Bacteria"/>
</dbReference>
<dbReference type="PATRIC" id="fig|749414.3.peg.6832"/>
<feature type="compositionally biased region" description="Basic and acidic residues" evidence="5">
    <location>
        <begin position="34"/>
        <end position="50"/>
    </location>
</feature>
<dbReference type="Proteomes" id="UP000000377">
    <property type="component" value="Chromosome"/>
</dbReference>
<keyword evidence="9" id="KW-1185">Reference proteome</keyword>
<dbReference type="InterPro" id="IPR002104">
    <property type="entry name" value="Integrase_catalytic"/>
</dbReference>
<keyword evidence="3" id="KW-0233">DNA recombination</keyword>
<dbReference type="InterPro" id="IPR011010">
    <property type="entry name" value="DNA_brk_join_enz"/>
</dbReference>
<proteinExistence type="predicted"/>
<evidence type="ECO:0000313" key="8">
    <source>
        <dbReference type="EMBL" id="ADI09757.1"/>
    </source>
</evidence>
<evidence type="ECO:0000313" key="9">
    <source>
        <dbReference type="Proteomes" id="UP000000377"/>
    </source>
</evidence>
<dbReference type="KEGG" id="sbh:SBI_06637"/>
<dbReference type="InterPro" id="IPR010998">
    <property type="entry name" value="Integrase_recombinase_N"/>
</dbReference>
<evidence type="ECO:0000256" key="2">
    <source>
        <dbReference type="ARBA" id="ARBA00023125"/>
    </source>
</evidence>
<dbReference type="PANTHER" id="PTHR30349">
    <property type="entry name" value="PHAGE INTEGRASE-RELATED"/>
    <property type="match status" value="1"/>
</dbReference>
<dbReference type="GO" id="GO:0015074">
    <property type="term" value="P:DNA integration"/>
    <property type="evidence" value="ECO:0007669"/>
    <property type="project" value="UniProtKB-KW"/>
</dbReference>
<dbReference type="InterPro" id="IPR013762">
    <property type="entry name" value="Integrase-like_cat_sf"/>
</dbReference>
<evidence type="ECO:0000256" key="4">
    <source>
        <dbReference type="PROSITE-ProRule" id="PRU01248"/>
    </source>
</evidence>
<dbReference type="GO" id="GO:0006310">
    <property type="term" value="P:DNA recombination"/>
    <property type="evidence" value="ECO:0007669"/>
    <property type="project" value="UniProtKB-KW"/>
</dbReference>
<feature type="region of interest" description="Disordered" evidence="5">
    <location>
        <begin position="1"/>
        <end position="50"/>
    </location>
</feature>
<dbReference type="EMBL" id="CP002047">
    <property type="protein sequence ID" value="ADI09757.1"/>
    <property type="molecule type" value="Genomic_DNA"/>
</dbReference>
<dbReference type="GO" id="GO:0003677">
    <property type="term" value="F:DNA binding"/>
    <property type="evidence" value="ECO:0007669"/>
    <property type="project" value="UniProtKB-UniRule"/>
</dbReference>
<dbReference type="InterPro" id="IPR044068">
    <property type="entry name" value="CB"/>
</dbReference>
<dbReference type="STRING" id="749414.SBI_06637"/>
<dbReference type="PANTHER" id="PTHR30349:SF91">
    <property type="entry name" value="INTA PROTEIN"/>
    <property type="match status" value="1"/>
</dbReference>
<gene>
    <name evidence="8" type="ordered locus">SBI_06637</name>
</gene>
<evidence type="ECO:0000256" key="1">
    <source>
        <dbReference type="ARBA" id="ARBA00022908"/>
    </source>
</evidence>
<dbReference type="Gene3D" id="1.10.443.10">
    <property type="entry name" value="Intergrase catalytic core"/>
    <property type="match status" value="1"/>
</dbReference>
<organism evidence="8 9">
    <name type="scientific">Streptomyces bingchenggensis (strain BCW-1)</name>
    <dbReference type="NCBI Taxonomy" id="749414"/>
    <lineage>
        <taxon>Bacteria</taxon>
        <taxon>Bacillati</taxon>
        <taxon>Actinomycetota</taxon>
        <taxon>Actinomycetes</taxon>
        <taxon>Kitasatosporales</taxon>
        <taxon>Streptomycetaceae</taxon>
        <taxon>Streptomyces</taxon>
    </lineage>
</organism>
<sequence>MAEEQKKRTRQPNGRSSIYFGKDGKWHGRVTVGVRDDGTPDRRHVERKTRAEVTTAVRELEKQRDAKTVKKPGKAWTVKAWLTHWVENVAPLAVNDNTMVGYGVAVRKHLIPGLGAHRLDRLKPEHIEAFYAKTQANGSKPATAHQVHRTFRTALNEAVRRGHLGKNPVQLAKAPKTGEYEVEPYSVQEVQRLLKAADQHRNSARWAVALALGLRQGEVLGLKWEDVDLEGGFLVVRRSRHRPQYAHGCVEPCGRKAAGYCPQRRRTNPELSTTKSRAGRRAVGLPDQLVDLLRAHLKAQEVERTEAGKCWEDNDLVFPDEHGRSPSHRRDWTEWKALLAEAKVRDGRLHDARHTAATVLLILGVPERAVMGLMGWSTTAMAARYQHMVDAVRADIAKQVDTLIWKADSAPDIEGTEGAKGATGVNGA</sequence>
<dbReference type="Gene3D" id="1.10.150.130">
    <property type="match status" value="1"/>
</dbReference>
<dbReference type="PROSITE" id="PS51900">
    <property type="entry name" value="CB"/>
    <property type="match status" value="1"/>
</dbReference>
<feature type="domain" description="Core-binding (CB)" evidence="7">
    <location>
        <begin position="76"/>
        <end position="159"/>
    </location>
</feature>
<dbReference type="InterPro" id="IPR050090">
    <property type="entry name" value="Tyrosine_recombinase_XerCD"/>
</dbReference>
<protein>
    <submittedName>
        <fullName evidence="8">Putative integrase</fullName>
    </submittedName>
</protein>
<dbReference type="InterPro" id="IPR004107">
    <property type="entry name" value="Integrase_SAM-like_N"/>
</dbReference>
<keyword evidence="1" id="KW-0229">DNA integration</keyword>
<dbReference type="Pfam" id="PF14659">
    <property type="entry name" value="Phage_int_SAM_3"/>
    <property type="match status" value="1"/>
</dbReference>
<dbReference type="PROSITE" id="PS51898">
    <property type="entry name" value="TYR_RECOMBINASE"/>
    <property type="match status" value="1"/>
</dbReference>
<accession>D7BXK9</accession>
<dbReference type="Pfam" id="PF00589">
    <property type="entry name" value="Phage_integrase"/>
    <property type="match status" value="1"/>
</dbReference>
<keyword evidence="2 4" id="KW-0238">DNA-binding</keyword>
<evidence type="ECO:0000259" key="7">
    <source>
        <dbReference type="PROSITE" id="PS51900"/>
    </source>
</evidence>
<name>D7BXK9_STRBB</name>
<evidence type="ECO:0000256" key="3">
    <source>
        <dbReference type="ARBA" id="ARBA00023172"/>
    </source>
</evidence>
<dbReference type="SUPFAM" id="SSF56349">
    <property type="entry name" value="DNA breaking-rejoining enzymes"/>
    <property type="match status" value="1"/>
</dbReference>
<reference evidence="8 9" key="1">
    <citation type="journal article" date="2010" name="J. Bacteriol.">
        <title>Genome sequence of the milbemycin-producing bacterium Streptomyces bingchenggensis.</title>
        <authorList>
            <person name="Wang X.J."/>
            <person name="Yan Y.J."/>
            <person name="Zhang B."/>
            <person name="An J."/>
            <person name="Wang J.J."/>
            <person name="Tian J."/>
            <person name="Jiang L."/>
            <person name="Chen Y.H."/>
            <person name="Huang S.X."/>
            <person name="Yin M."/>
            <person name="Zhang J."/>
            <person name="Gao A.L."/>
            <person name="Liu C.X."/>
            <person name="Zhu Z.X."/>
            <person name="Xiang W.S."/>
        </authorList>
    </citation>
    <scope>NUCLEOTIDE SEQUENCE [LARGE SCALE GENOMIC DNA]</scope>
    <source>
        <strain evidence="8 9">BCW-1</strain>
    </source>
</reference>
<dbReference type="HOGENOM" id="CLU_027562_17_1_11"/>
<feature type="domain" description="Tyr recombinase" evidence="6">
    <location>
        <begin position="180"/>
        <end position="401"/>
    </location>
</feature>
<evidence type="ECO:0000256" key="5">
    <source>
        <dbReference type="SAM" id="MobiDB-lite"/>
    </source>
</evidence>
<dbReference type="AlphaFoldDB" id="D7BXK9"/>